<dbReference type="InterPro" id="IPR029063">
    <property type="entry name" value="SAM-dependent_MTases_sf"/>
</dbReference>
<dbReference type="PANTHER" id="PTHR43591">
    <property type="entry name" value="METHYLTRANSFERASE"/>
    <property type="match status" value="1"/>
</dbReference>
<dbReference type="SMR" id="A0A015J4T4"/>
<feature type="domain" description="Methyltransferase" evidence="1">
    <location>
        <begin position="87"/>
        <end position="178"/>
    </location>
</feature>
<evidence type="ECO:0000313" key="2">
    <source>
        <dbReference type="EMBL" id="EXX61715.1"/>
    </source>
</evidence>
<comment type="caution">
    <text evidence="2">The sequence shown here is derived from an EMBL/GenBank/DDBJ whole genome shotgun (WGS) entry which is preliminary data.</text>
</comment>
<dbReference type="STRING" id="1432141.A0A015J4T4"/>
<dbReference type="Pfam" id="PF13649">
    <property type="entry name" value="Methyltransf_25"/>
    <property type="match status" value="1"/>
</dbReference>
<dbReference type="Proteomes" id="UP000022910">
    <property type="component" value="Unassembled WGS sequence"/>
</dbReference>
<dbReference type="InterPro" id="IPR041698">
    <property type="entry name" value="Methyltransf_25"/>
</dbReference>
<dbReference type="CDD" id="cd02440">
    <property type="entry name" value="AdoMet_MTases"/>
    <property type="match status" value="1"/>
</dbReference>
<evidence type="ECO:0000313" key="3">
    <source>
        <dbReference type="Proteomes" id="UP000022910"/>
    </source>
</evidence>
<dbReference type="SUPFAM" id="SSF53335">
    <property type="entry name" value="S-adenosyl-L-methionine-dependent methyltransferases"/>
    <property type="match status" value="1"/>
</dbReference>
<proteinExistence type="predicted"/>
<organism evidence="2 3">
    <name type="scientific">Rhizophagus irregularis (strain DAOM 197198w)</name>
    <name type="common">Glomus intraradices</name>
    <dbReference type="NCBI Taxonomy" id="1432141"/>
    <lineage>
        <taxon>Eukaryota</taxon>
        <taxon>Fungi</taxon>
        <taxon>Fungi incertae sedis</taxon>
        <taxon>Mucoromycota</taxon>
        <taxon>Glomeromycotina</taxon>
        <taxon>Glomeromycetes</taxon>
        <taxon>Glomerales</taxon>
        <taxon>Glomeraceae</taxon>
        <taxon>Rhizophagus</taxon>
    </lineage>
</organism>
<keyword evidence="3" id="KW-1185">Reference proteome</keyword>
<dbReference type="HOGENOM" id="CLU_010595_9_0_1"/>
<evidence type="ECO:0000259" key="1">
    <source>
        <dbReference type="Pfam" id="PF13649"/>
    </source>
</evidence>
<dbReference type="OrthoDB" id="2013972at2759"/>
<protein>
    <recommendedName>
        <fullName evidence="1">Methyltransferase domain-containing protein</fullName>
    </recommendedName>
</protein>
<dbReference type="OMA" id="WPKDKYY"/>
<gene>
    <name evidence="2" type="ORF">RirG_168630</name>
</gene>
<dbReference type="EMBL" id="JEMT01025102">
    <property type="protein sequence ID" value="EXX61715.1"/>
    <property type="molecule type" value="Genomic_DNA"/>
</dbReference>
<sequence>MGTCASKAVKCNDHWMDGIPIDEELTPSHRIINGRRFHTDETVKYIFPNDDEEIEKLELQYYLFKEYWRTCYTSPITPMLTAGGGRVLDIGCGPGTWIMDLASKYKSTTFIGIDISPMFPQHVKPRNASFVQYNILNKIPFPNDTFDYVHQSLLSSAFTTSQWKEVIKEIVRVTKPGGWIEFLEYDYFVHNEGPISQRINASTISFFLSQGLIPNISKHLPEILQSTEQLMDIHCEIKSVPIGNWGGTLGSVALEVIGIEISALRNNLQPLMGLSDQHYEALIEGFVSEVNKYKSYINTFRFYAQKVM</sequence>
<dbReference type="AlphaFoldDB" id="A0A015J4T4"/>
<accession>A0A015J4T4</accession>
<reference evidence="2 3" key="1">
    <citation type="submission" date="2014-02" db="EMBL/GenBank/DDBJ databases">
        <title>Single nucleus genome sequencing reveals high similarity among nuclei of an endomycorrhizal fungus.</title>
        <authorList>
            <person name="Lin K."/>
            <person name="Geurts R."/>
            <person name="Zhang Z."/>
            <person name="Limpens E."/>
            <person name="Saunders D.G."/>
            <person name="Mu D."/>
            <person name="Pang E."/>
            <person name="Cao H."/>
            <person name="Cha H."/>
            <person name="Lin T."/>
            <person name="Zhou Q."/>
            <person name="Shang Y."/>
            <person name="Li Y."/>
            <person name="Ivanov S."/>
            <person name="Sharma T."/>
            <person name="Velzen R.V."/>
            <person name="Ruijter N.D."/>
            <person name="Aanen D.K."/>
            <person name="Win J."/>
            <person name="Kamoun S."/>
            <person name="Bisseling T."/>
            <person name="Huang S."/>
        </authorList>
    </citation>
    <scope>NUCLEOTIDE SEQUENCE [LARGE SCALE GENOMIC DNA]</scope>
    <source>
        <strain evidence="3">DAOM197198w</strain>
    </source>
</reference>
<name>A0A015J4T4_RHIIW</name>
<dbReference type="Gene3D" id="3.40.50.150">
    <property type="entry name" value="Vaccinia Virus protein VP39"/>
    <property type="match status" value="1"/>
</dbReference>